<organism evidence="2 3">
    <name type="scientific">Sphaerosporella brunnea</name>
    <dbReference type="NCBI Taxonomy" id="1250544"/>
    <lineage>
        <taxon>Eukaryota</taxon>
        <taxon>Fungi</taxon>
        <taxon>Dikarya</taxon>
        <taxon>Ascomycota</taxon>
        <taxon>Pezizomycotina</taxon>
        <taxon>Pezizomycetes</taxon>
        <taxon>Pezizales</taxon>
        <taxon>Pyronemataceae</taxon>
        <taxon>Sphaerosporella</taxon>
    </lineage>
</organism>
<evidence type="ECO:0000313" key="2">
    <source>
        <dbReference type="EMBL" id="KAA8901585.1"/>
    </source>
</evidence>
<evidence type="ECO:0000313" key="3">
    <source>
        <dbReference type="Proteomes" id="UP000326924"/>
    </source>
</evidence>
<feature type="region of interest" description="Disordered" evidence="1">
    <location>
        <begin position="148"/>
        <end position="193"/>
    </location>
</feature>
<proteinExistence type="predicted"/>
<feature type="compositionally biased region" description="Polar residues" evidence="1">
    <location>
        <begin position="148"/>
        <end position="165"/>
    </location>
</feature>
<feature type="compositionally biased region" description="Polar residues" evidence="1">
    <location>
        <begin position="177"/>
        <end position="189"/>
    </location>
</feature>
<dbReference type="Proteomes" id="UP000326924">
    <property type="component" value="Unassembled WGS sequence"/>
</dbReference>
<protein>
    <submittedName>
        <fullName evidence="2">Uncharacterized protein</fullName>
    </submittedName>
</protein>
<dbReference type="InParanoid" id="A0A5J5ERP7"/>
<accession>A0A5J5ERP7</accession>
<name>A0A5J5ERP7_9PEZI</name>
<dbReference type="AlphaFoldDB" id="A0A5J5ERP7"/>
<keyword evidence="3" id="KW-1185">Reference proteome</keyword>
<dbReference type="EMBL" id="VXIS01000143">
    <property type="protein sequence ID" value="KAA8901585.1"/>
    <property type="molecule type" value="Genomic_DNA"/>
</dbReference>
<gene>
    <name evidence="2" type="ORF">FN846DRAFT_115607</name>
</gene>
<evidence type="ECO:0000256" key="1">
    <source>
        <dbReference type="SAM" id="MobiDB-lite"/>
    </source>
</evidence>
<comment type="caution">
    <text evidence="2">The sequence shown here is derived from an EMBL/GenBank/DDBJ whole genome shotgun (WGS) entry which is preliminary data.</text>
</comment>
<reference evidence="2 3" key="1">
    <citation type="submission" date="2019-09" db="EMBL/GenBank/DDBJ databases">
        <title>Draft genome of the ectomycorrhizal ascomycete Sphaerosporella brunnea.</title>
        <authorList>
            <consortium name="DOE Joint Genome Institute"/>
            <person name="Benucci G.M."/>
            <person name="Marozzi G."/>
            <person name="Antonielli L."/>
            <person name="Sanchez S."/>
            <person name="Marco P."/>
            <person name="Wang X."/>
            <person name="Falini L.B."/>
            <person name="Barry K."/>
            <person name="Haridas S."/>
            <person name="Lipzen A."/>
            <person name="Labutti K."/>
            <person name="Grigoriev I.V."/>
            <person name="Murat C."/>
            <person name="Martin F."/>
            <person name="Albertini E."/>
            <person name="Donnini D."/>
            <person name="Bonito G."/>
        </authorList>
    </citation>
    <scope>NUCLEOTIDE SEQUENCE [LARGE SCALE GENOMIC DNA]</scope>
    <source>
        <strain evidence="2 3">Sb_GMNB300</strain>
    </source>
</reference>
<sequence>MEGTINNMISFRLDQCDESRDLILRDEDPTAHYEGSKLESSCAPTDLFLPNLLSTPSCFPQSQHWDPSSGPDANQPFESASLHISSPDAYSNFDTVSNALSPLQIEPQLAFGSLATLNPVESSTAQAPDPTHRATLYSQEVSSVTLHSQEVPSVTLHSQEVSSAETPGPGYVHEENGTSTSGTQPLDNNSPRRKRRYMSKNFVLPACRKVGSPVFNPRLQCQSINAMALLTGAAEKDIDLGHNMVRISSDYCLLCRYLKHQAQSHPQSAEATIFWERQTWKPLPKSKGGPRSSYACSCCSINGKKVALCKVDCFGLWHTL</sequence>